<accession>A0A6J3M8E8</accession>
<keyword evidence="1" id="KW-1185">Reference proteome</keyword>
<organism evidence="2">
    <name type="scientific">Dissoconium aciculare CBS 342.82</name>
    <dbReference type="NCBI Taxonomy" id="1314786"/>
    <lineage>
        <taxon>Eukaryota</taxon>
        <taxon>Fungi</taxon>
        <taxon>Dikarya</taxon>
        <taxon>Ascomycota</taxon>
        <taxon>Pezizomycotina</taxon>
        <taxon>Dothideomycetes</taxon>
        <taxon>Dothideomycetidae</taxon>
        <taxon>Mycosphaerellales</taxon>
        <taxon>Dissoconiaceae</taxon>
        <taxon>Dissoconium</taxon>
    </lineage>
</organism>
<dbReference type="RefSeq" id="XP_033461306.1">
    <property type="nucleotide sequence ID" value="XM_033599441.1"/>
</dbReference>
<evidence type="ECO:0000313" key="2">
    <source>
        <dbReference type="RefSeq" id="XP_033461306.1"/>
    </source>
</evidence>
<name>A0A6J3M8E8_9PEZI</name>
<proteinExistence type="predicted"/>
<gene>
    <name evidence="2" type="ORF">K489DRAFT_178521</name>
</gene>
<reference evidence="2" key="3">
    <citation type="submission" date="2025-08" db="UniProtKB">
        <authorList>
            <consortium name="RefSeq"/>
        </authorList>
    </citation>
    <scope>IDENTIFICATION</scope>
    <source>
        <strain evidence="2">CBS 342.82</strain>
    </source>
</reference>
<sequence length="157" mass="17625">MEMIMSTMSSRQCSRPCLPRGCNAPSAVASVNTTSIHTTGSGGWDNASKFQIGCHFALTQRFDVDGESHSTLSTRYHHQHQHHNYTQRLPSVSCHGCRLTRVSAHCCEISSLVDFRGGKLGSDFASHKERCHDRSRLVTVEAFEIQYFTLRRHSKLS</sequence>
<reference evidence="2" key="2">
    <citation type="submission" date="2020-04" db="EMBL/GenBank/DDBJ databases">
        <authorList>
            <consortium name="NCBI Genome Project"/>
        </authorList>
    </citation>
    <scope>NUCLEOTIDE SEQUENCE</scope>
    <source>
        <strain evidence="2">CBS 342.82</strain>
    </source>
</reference>
<evidence type="ECO:0000313" key="1">
    <source>
        <dbReference type="Proteomes" id="UP000504637"/>
    </source>
</evidence>
<dbReference type="Proteomes" id="UP000504637">
    <property type="component" value="Unplaced"/>
</dbReference>
<reference evidence="2" key="1">
    <citation type="submission" date="2020-01" db="EMBL/GenBank/DDBJ databases">
        <authorList>
            <consortium name="DOE Joint Genome Institute"/>
            <person name="Haridas S."/>
            <person name="Albert R."/>
            <person name="Binder M."/>
            <person name="Bloem J."/>
            <person name="Labutti K."/>
            <person name="Salamov A."/>
            <person name="Andreopoulos B."/>
            <person name="Baker S.E."/>
            <person name="Barry K."/>
            <person name="Bills G."/>
            <person name="Bluhm B.H."/>
            <person name="Cannon C."/>
            <person name="Castanera R."/>
            <person name="Culley D.E."/>
            <person name="Daum C."/>
            <person name="Ezra D."/>
            <person name="Gonzalez J.B."/>
            <person name="Henrissat B."/>
            <person name="Kuo A."/>
            <person name="Liang C."/>
            <person name="Lipzen A."/>
            <person name="Lutzoni F."/>
            <person name="Magnuson J."/>
            <person name="Mondo S."/>
            <person name="Nolan M."/>
            <person name="Ohm R."/>
            <person name="Pangilinan J."/>
            <person name="Park H.-J."/>
            <person name="Ramirez L."/>
            <person name="Alfaro M."/>
            <person name="Sun H."/>
            <person name="Tritt A."/>
            <person name="Yoshinaga Y."/>
            <person name="Zwiers L.-H."/>
            <person name="Turgeon B.G."/>
            <person name="Goodwin S.B."/>
            <person name="Spatafora J.W."/>
            <person name="Crous P.W."/>
            <person name="Grigoriev I.V."/>
        </authorList>
    </citation>
    <scope>NUCLEOTIDE SEQUENCE</scope>
    <source>
        <strain evidence="2">CBS 342.82</strain>
    </source>
</reference>
<dbReference type="GeneID" id="54357240"/>
<dbReference type="AlphaFoldDB" id="A0A6J3M8E8"/>
<protein>
    <submittedName>
        <fullName evidence="2">Uncharacterized protein</fullName>
    </submittedName>
</protein>